<gene>
    <name evidence="10" type="ORF">GCM10017161_38830</name>
</gene>
<accession>A0A919BPZ8</accession>
<dbReference type="PANTHER" id="PTHR43065">
    <property type="entry name" value="SENSOR HISTIDINE KINASE"/>
    <property type="match status" value="1"/>
</dbReference>
<feature type="transmembrane region" description="Helical" evidence="8">
    <location>
        <begin position="305"/>
        <end position="328"/>
    </location>
</feature>
<feature type="transmembrane region" description="Helical" evidence="8">
    <location>
        <begin position="20"/>
        <end position="46"/>
    </location>
</feature>
<comment type="caution">
    <text evidence="10">The sequence shown here is derived from an EMBL/GenBank/DDBJ whole genome shotgun (WGS) entry which is preliminary data.</text>
</comment>
<dbReference type="Pfam" id="PF02518">
    <property type="entry name" value="HATPase_c"/>
    <property type="match status" value="1"/>
</dbReference>
<keyword evidence="8" id="KW-0472">Membrane</keyword>
<dbReference type="GO" id="GO:0005886">
    <property type="term" value="C:plasma membrane"/>
    <property type="evidence" value="ECO:0007669"/>
    <property type="project" value="UniProtKB-SubCell"/>
</dbReference>
<evidence type="ECO:0000259" key="9">
    <source>
        <dbReference type="PROSITE" id="PS50109"/>
    </source>
</evidence>
<dbReference type="Pfam" id="PF14827">
    <property type="entry name" value="dCache_3"/>
    <property type="match status" value="1"/>
</dbReference>
<protein>
    <recommendedName>
        <fullName evidence="3">histidine kinase</fullName>
        <ecNumber evidence="3">2.7.13.3</ecNumber>
    </recommendedName>
</protein>
<dbReference type="InterPro" id="IPR029151">
    <property type="entry name" value="Sensor-like_sf"/>
</dbReference>
<dbReference type="InterPro" id="IPR004358">
    <property type="entry name" value="Sig_transdc_His_kin-like_C"/>
</dbReference>
<proteinExistence type="predicted"/>
<keyword evidence="7" id="KW-0175">Coiled coil</keyword>
<dbReference type="PANTHER" id="PTHR43065:SF47">
    <property type="match status" value="1"/>
</dbReference>
<evidence type="ECO:0000256" key="2">
    <source>
        <dbReference type="ARBA" id="ARBA00004651"/>
    </source>
</evidence>
<keyword evidence="5 8" id="KW-0812">Transmembrane</keyword>
<dbReference type="SMART" id="SM00387">
    <property type="entry name" value="HATPase_c"/>
    <property type="match status" value="1"/>
</dbReference>
<organism evidence="10 11">
    <name type="scientific">Thalassotalea marina</name>
    <dbReference type="NCBI Taxonomy" id="1673741"/>
    <lineage>
        <taxon>Bacteria</taxon>
        <taxon>Pseudomonadati</taxon>
        <taxon>Pseudomonadota</taxon>
        <taxon>Gammaproteobacteria</taxon>
        <taxon>Alteromonadales</taxon>
        <taxon>Colwelliaceae</taxon>
        <taxon>Thalassotalea</taxon>
    </lineage>
</organism>
<evidence type="ECO:0000256" key="3">
    <source>
        <dbReference type="ARBA" id="ARBA00012438"/>
    </source>
</evidence>
<dbReference type="SUPFAM" id="SSF103190">
    <property type="entry name" value="Sensory domain-like"/>
    <property type="match status" value="1"/>
</dbReference>
<dbReference type="InterPro" id="IPR036890">
    <property type="entry name" value="HATPase_C_sf"/>
</dbReference>
<comment type="subcellular location">
    <subcellularLocation>
        <location evidence="2">Cell membrane</location>
        <topology evidence="2">Multi-pass membrane protein</topology>
    </subcellularLocation>
</comment>
<dbReference type="InterPro" id="IPR003594">
    <property type="entry name" value="HATPase_dom"/>
</dbReference>
<dbReference type="PRINTS" id="PR00344">
    <property type="entry name" value="BCTRLSENSOR"/>
</dbReference>
<evidence type="ECO:0000256" key="8">
    <source>
        <dbReference type="SAM" id="Phobius"/>
    </source>
</evidence>
<evidence type="ECO:0000256" key="4">
    <source>
        <dbReference type="ARBA" id="ARBA00022475"/>
    </source>
</evidence>
<feature type="coiled-coil region" evidence="7">
    <location>
        <begin position="336"/>
        <end position="366"/>
    </location>
</feature>
<name>A0A919BPZ8_9GAMM</name>
<dbReference type="Gene3D" id="3.30.565.10">
    <property type="entry name" value="Histidine kinase-like ATPase, C-terminal domain"/>
    <property type="match status" value="1"/>
</dbReference>
<evidence type="ECO:0000256" key="1">
    <source>
        <dbReference type="ARBA" id="ARBA00000085"/>
    </source>
</evidence>
<keyword evidence="11" id="KW-1185">Reference proteome</keyword>
<dbReference type="Proteomes" id="UP000623842">
    <property type="component" value="Unassembled WGS sequence"/>
</dbReference>
<reference evidence="10" key="1">
    <citation type="journal article" date="2014" name="Int. J. Syst. Evol. Microbiol.">
        <title>Complete genome sequence of Corynebacterium casei LMG S-19264T (=DSM 44701T), isolated from a smear-ripened cheese.</title>
        <authorList>
            <consortium name="US DOE Joint Genome Institute (JGI-PGF)"/>
            <person name="Walter F."/>
            <person name="Albersmeier A."/>
            <person name="Kalinowski J."/>
            <person name="Ruckert C."/>
        </authorList>
    </citation>
    <scope>NUCLEOTIDE SEQUENCE</scope>
    <source>
        <strain evidence="10">KCTC 42731</strain>
    </source>
</reference>
<dbReference type="RefSeq" id="WP_189774140.1">
    <property type="nucleotide sequence ID" value="NZ_BNCK01000011.1"/>
</dbReference>
<keyword evidence="4" id="KW-1003">Cell membrane</keyword>
<dbReference type="AlphaFoldDB" id="A0A919BPZ8"/>
<reference evidence="10" key="2">
    <citation type="submission" date="2020-09" db="EMBL/GenBank/DDBJ databases">
        <authorList>
            <person name="Sun Q."/>
            <person name="Kim S."/>
        </authorList>
    </citation>
    <scope>NUCLEOTIDE SEQUENCE</scope>
    <source>
        <strain evidence="10">KCTC 42731</strain>
    </source>
</reference>
<dbReference type="Gene3D" id="3.30.450.20">
    <property type="entry name" value="PAS domain"/>
    <property type="match status" value="1"/>
</dbReference>
<dbReference type="InterPro" id="IPR029150">
    <property type="entry name" value="dCache_3"/>
</dbReference>
<dbReference type="EC" id="2.7.13.3" evidence="3"/>
<dbReference type="InterPro" id="IPR005467">
    <property type="entry name" value="His_kinase_dom"/>
</dbReference>
<evidence type="ECO:0000256" key="6">
    <source>
        <dbReference type="ARBA" id="ARBA00022989"/>
    </source>
</evidence>
<sequence>MLKGVYDRLLNAERIKLPILFTFILILAITFFVTIYSTTHFANVVLKDNIERQFQEVTSFYQKEIASQKAVQALINFSLSENERIKALLAGERKTFEEVHSIYRYLNDHQNVTHFYLVSAQRKVLYRAHQPERFGDIVNRHTMLASEQSMQTVSGLEFGVLGTFTLRTVSPIFDRGTLLGYIEVGMEIGHVLRQIENQFQVNIFELFEQSLVPEENSNQVYQMTGRKNELNLLPNYSINYDASITLDQHKVEQIHRAIEGEVDLEKGLAASTTIIANFNGDHIGYQVVLMNIENLISEHNKQIKIISAIYATTLVIGIAIFAFILSVAENTVKRFIKQKRQDNELISKNMQELQAAQQQLVEKEKLASLGNVVAGVAHEVNTPIGVAVTVATTIESHISRFIEDIKSGKLKRSALGDFEDNCQECLHVLVPALEKASTLINSFKQVAVDQTSEARRLFLLHEVVDEVIITLKHKVKNRAIDIEVNIANDIELDSYPGPLGQVITNLFNNAVNHAFDVVDAGKITIRACQDEATVSITVSDNGQGIAPENLSKIFDPFYTTKLGQGGSGLGLNIVYNTVVGALAGKIQVASKLNEGTTFTLTLPLSLPKDSKNNE</sequence>
<dbReference type="EMBL" id="BNCK01000011">
    <property type="protein sequence ID" value="GHG05452.1"/>
    <property type="molecule type" value="Genomic_DNA"/>
</dbReference>
<dbReference type="GO" id="GO:0004673">
    <property type="term" value="F:protein histidine kinase activity"/>
    <property type="evidence" value="ECO:0007669"/>
    <property type="project" value="UniProtKB-EC"/>
</dbReference>
<feature type="domain" description="Histidine kinase" evidence="9">
    <location>
        <begin position="375"/>
        <end position="606"/>
    </location>
</feature>
<evidence type="ECO:0000256" key="7">
    <source>
        <dbReference type="SAM" id="Coils"/>
    </source>
</evidence>
<dbReference type="PROSITE" id="PS50109">
    <property type="entry name" value="HIS_KIN"/>
    <property type="match status" value="1"/>
</dbReference>
<evidence type="ECO:0000313" key="11">
    <source>
        <dbReference type="Proteomes" id="UP000623842"/>
    </source>
</evidence>
<evidence type="ECO:0000256" key="5">
    <source>
        <dbReference type="ARBA" id="ARBA00022692"/>
    </source>
</evidence>
<dbReference type="SUPFAM" id="SSF55874">
    <property type="entry name" value="ATPase domain of HSP90 chaperone/DNA topoisomerase II/histidine kinase"/>
    <property type="match status" value="1"/>
</dbReference>
<comment type="catalytic activity">
    <reaction evidence="1">
        <text>ATP + protein L-histidine = ADP + protein N-phospho-L-histidine.</text>
        <dbReference type="EC" id="2.7.13.3"/>
    </reaction>
</comment>
<evidence type="ECO:0000313" key="10">
    <source>
        <dbReference type="EMBL" id="GHG05452.1"/>
    </source>
</evidence>
<dbReference type="Gene3D" id="1.10.287.130">
    <property type="match status" value="1"/>
</dbReference>
<keyword evidence="6 8" id="KW-1133">Transmembrane helix</keyword>